<accession>A0ABU6VXC4</accession>
<comment type="caution">
    <text evidence="14">The sequence shown here is derived from an EMBL/GenBank/DDBJ whole genome shotgun (WGS) entry which is preliminary data.</text>
</comment>
<evidence type="ECO:0000256" key="5">
    <source>
        <dbReference type="ARBA" id="ARBA00022692"/>
    </source>
</evidence>
<dbReference type="InterPro" id="IPR053952">
    <property type="entry name" value="K_trans_C"/>
</dbReference>
<feature type="transmembrane region" description="Helical" evidence="10">
    <location>
        <begin position="285"/>
        <end position="304"/>
    </location>
</feature>
<feature type="transmembrane region" description="Helical" evidence="10">
    <location>
        <begin position="437"/>
        <end position="458"/>
    </location>
</feature>
<keyword evidence="7 10" id="KW-1133">Transmembrane helix</keyword>
<feature type="transmembrane region" description="Helical" evidence="10">
    <location>
        <begin position="208"/>
        <end position="227"/>
    </location>
</feature>
<dbReference type="NCBIfam" id="TIGR00794">
    <property type="entry name" value="kup"/>
    <property type="match status" value="1"/>
</dbReference>
<evidence type="ECO:0000256" key="3">
    <source>
        <dbReference type="ARBA" id="ARBA00022448"/>
    </source>
</evidence>
<dbReference type="InterPro" id="IPR003855">
    <property type="entry name" value="K+_transporter"/>
</dbReference>
<evidence type="ECO:0000256" key="11">
    <source>
        <dbReference type="SAM" id="MobiDB-lite"/>
    </source>
</evidence>
<name>A0ABU6VXC4_9FABA</name>
<dbReference type="Proteomes" id="UP001341840">
    <property type="component" value="Unassembled WGS sequence"/>
</dbReference>
<proteinExistence type="inferred from homology"/>
<evidence type="ECO:0000256" key="1">
    <source>
        <dbReference type="ARBA" id="ARBA00004651"/>
    </source>
</evidence>
<feature type="transmembrane region" description="Helical" evidence="10">
    <location>
        <begin position="239"/>
        <end position="259"/>
    </location>
</feature>
<evidence type="ECO:0000313" key="15">
    <source>
        <dbReference type="Proteomes" id="UP001341840"/>
    </source>
</evidence>
<comment type="subcellular location">
    <subcellularLocation>
        <location evidence="1">Cell membrane</location>
        <topology evidence="1">Multi-pass membrane protein</topology>
    </subcellularLocation>
    <subcellularLocation>
        <location evidence="10">Membrane</location>
        <topology evidence="10">Multi-pass membrane protein</topology>
    </subcellularLocation>
</comment>
<organism evidence="14 15">
    <name type="scientific">Stylosanthes scabra</name>
    <dbReference type="NCBI Taxonomy" id="79078"/>
    <lineage>
        <taxon>Eukaryota</taxon>
        <taxon>Viridiplantae</taxon>
        <taxon>Streptophyta</taxon>
        <taxon>Embryophyta</taxon>
        <taxon>Tracheophyta</taxon>
        <taxon>Spermatophyta</taxon>
        <taxon>Magnoliopsida</taxon>
        <taxon>eudicotyledons</taxon>
        <taxon>Gunneridae</taxon>
        <taxon>Pentapetalae</taxon>
        <taxon>rosids</taxon>
        <taxon>fabids</taxon>
        <taxon>Fabales</taxon>
        <taxon>Fabaceae</taxon>
        <taxon>Papilionoideae</taxon>
        <taxon>50 kb inversion clade</taxon>
        <taxon>dalbergioids sensu lato</taxon>
        <taxon>Dalbergieae</taxon>
        <taxon>Pterocarpus clade</taxon>
        <taxon>Stylosanthes</taxon>
    </lineage>
</organism>
<evidence type="ECO:0000256" key="9">
    <source>
        <dbReference type="ARBA" id="ARBA00023136"/>
    </source>
</evidence>
<dbReference type="Pfam" id="PF22776">
    <property type="entry name" value="K_trans_C"/>
    <property type="match status" value="1"/>
</dbReference>
<comment type="caution">
    <text evidence="10">Lacks conserved residue(s) required for the propagation of feature annotation.</text>
</comment>
<feature type="transmembrane region" description="Helical" evidence="10">
    <location>
        <begin position="316"/>
        <end position="336"/>
    </location>
</feature>
<feature type="transmembrane region" description="Helical" evidence="10">
    <location>
        <begin position="85"/>
        <end position="105"/>
    </location>
</feature>
<keyword evidence="9 10" id="KW-0472">Membrane</keyword>
<keyword evidence="6 10" id="KW-0630">Potassium</keyword>
<evidence type="ECO:0000256" key="6">
    <source>
        <dbReference type="ARBA" id="ARBA00022958"/>
    </source>
</evidence>
<dbReference type="Pfam" id="PF02705">
    <property type="entry name" value="K_trans"/>
    <property type="match status" value="1"/>
</dbReference>
<sequence length="816" mass="90471">MEGMKSDRKASWGKLVGRVDSLNLEAARIPSTHRHLVSWRTTLSLAFQSIGVIYGDIGTSPLYVYASTFTDGINNTDDLLGCLSLIIYTIALIPFLKYICIVLWANDNGDGGTFALYSLICRYSKVSLIPNHQPEDMQLSNYKLETPSNQLKRAQKIKHKLENSKFAQLLLFVVTIMSTSMVIGDGILTPSISVLSAISGIKSKSESLGQGAVVGISIAILIILFSVQRYGTDKVGSAFAPMILVWFSFIGGIGLYNLFKYDVGVLRALNPKYIVDYFRRNGKKGWISLGGIFLCITGTEAMFADLGHFNVRAVQLSFSFITFPALVCAYSGQAAYLSKFPDHVANTFYDSIPSPIYWPTFVVAVAAAIIASQAMISGAYSIIQQSLSLGCFPSVSVIHTSAKYHGQVYIPEINYILMIACVTVTAAFRTTDNIGHAYGIAVGMVMLVTTGMVALIMLVIWKTSIWWIVLFVVVFGSVEIVYLSSMLTKFIQGGLLPLVLALFLMSIMATWHYTHKKRYMFEANNKVSSEYLREIVSKQVLSRIPGVALLYSELVEGVPPIFAKVVANIPHIHSVVVFVSMKSIPISRVALEERFLFRQVQPKEYRMFRCVVRYGYNDVIGEPKEFEEQLVQQLKEFIRHQNFSHVNEGVGAGDAEETDQHLQVSSQQQQSSSERSAKDGKGSSNRIIPAPISSNQVEDQVVQSQSGQQHPRSNPAINVSRASSGSIQSFGAVSRISNPTLQGIEEEIAFVQKAMEKSVVYMLGEAEVVAEPNSSIFKKIVVNHIYDFLRRNFRHGEHLMAIPRSKLLRIGMTYEI</sequence>
<feature type="domain" description="K+ potassium transporter C-terminal" evidence="13">
    <location>
        <begin position="545"/>
        <end position="816"/>
    </location>
</feature>
<feature type="domain" description="K+ potassium transporter integral membrane" evidence="12">
    <location>
        <begin position="45"/>
        <end position="530"/>
    </location>
</feature>
<feature type="region of interest" description="Disordered" evidence="11">
    <location>
        <begin position="648"/>
        <end position="722"/>
    </location>
</feature>
<evidence type="ECO:0000256" key="10">
    <source>
        <dbReference type="RuleBase" id="RU321113"/>
    </source>
</evidence>
<feature type="transmembrane region" description="Helical" evidence="10">
    <location>
        <begin position="166"/>
        <end position="188"/>
    </location>
</feature>
<keyword evidence="15" id="KW-1185">Reference proteome</keyword>
<evidence type="ECO:0000256" key="8">
    <source>
        <dbReference type="ARBA" id="ARBA00023065"/>
    </source>
</evidence>
<gene>
    <name evidence="14" type="primary">HAK5_6</name>
    <name evidence="14" type="ORF">PIB30_094073</name>
</gene>
<keyword evidence="4 10" id="KW-0633">Potassium transport</keyword>
<reference evidence="14 15" key="1">
    <citation type="journal article" date="2023" name="Plants (Basel)">
        <title>Bridging the Gap: Combining Genomics and Transcriptomics Approaches to Understand Stylosanthes scabra, an Orphan Legume from the Brazilian Caatinga.</title>
        <authorList>
            <person name="Ferreira-Neto J.R.C."/>
            <person name="da Silva M.D."/>
            <person name="Binneck E."/>
            <person name="de Melo N.F."/>
            <person name="da Silva R.H."/>
            <person name="de Melo A.L.T.M."/>
            <person name="Pandolfi V."/>
            <person name="Bustamante F.O."/>
            <person name="Brasileiro-Vidal A.C."/>
            <person name="Benko-Iseppon A.M."/>
        </authorList>
    </citation>
    <scope>NUCLEOTIDE SEQUENCE [LARGE SCALE GENOMIC DNA]</scope>
    <source>
        <tissue evidence="14">Leaves</tissue>
    </source>
</reference>
<protein>
    <recommendedName>
        <fullName evidence="10">Potassium transporter</fullName>
    </recommendedName>
</protein>
<comment type="similarity">
    <text evidence="2 10">Belongs to the HAK/KUP transporter (TC 2.A.72.3) family.</text>
</comment>
<evidence type="ECO:0000259" key="13">
    <source>
        <dbReference type="Pfam" id="PF22776"/>
    </source>
</evidence>
<evidence type="ECO:0000256" key="2">
    <source>
        <dbReference type="ARBA" id="ARBA00008440"/>
    </source>
</evidence>
<feature type="transmembrane region" description="Helical" evidence="10">
    <location>
        <begin position="490"/>
        <end position="511"/>
    </location>
</feature>
<evidence type="ECO:0000259" key="12">
    <source>
        <dbReference type="Pfam" id="PF02705"/>
    </source>
</evidence>
<feature type="compositionally biased region" description="Low complexity" evidence="11">
    <location>
        <begin position="663"/>
        <end position="673"/>
    </location>
</feature>
<evidence type="ECO:0000256" key="7">
    <source>
        <dbReference type="ARBA" id="ARBA00022989"/>
    </source>
</evidence>
<comment type="function">
    <text evidence="10">Potassium transporter.</text>
</comment>
<dbReference type="InterPro" id="IPR053951">
    <property type="entry name" value="K_trans_N"/>
</dbReference>
<dbReference type="PANTHER" id="PTHR30540:SF94">
    <property type="entry name" value="POTASSIUM TRANSPORTER 5"/>
    <property type="match status" value="1"/>
</dbReference>
<dbReference type="EMBL" id="JASCZI010153085">
    <property type="protein sequence ID" value="MED6177050.1"/>
    <property type="molecule type" value="Genomic_DNA"/>
</dbReference>
<feature type="transmembrane region" description="Helical" evidence="10">
    <location>
        <begin position="465"/>
        <end position="484"/>
    </location>
</feature>
<keyword evidence="3" id="KW-0813">Transport</keyword>
<evidence type="ECO:0000313" key="14">
    <source>
        <dbReference type="EMBL" id="MED6177050.1"/>
    </source>
</evidence>
<dbReference type="PANTHER" id="PTHR30540">
    <property type="entry name" value="OSMOTIC STRESS POTASSIUM TRANSPORTER"/>
    <property type="match status" value="1"/>
</dbReference>
<keyword evidence="8 10" id="KW-0406">Ion transport</keyword>
<feature type="compositionally biased region" description="Polar residues" evidence="11">
    <location>
        <begin position="682"/>
        <end position="722"/>
    </location>
</feature>
<feature type="transmembrane region" description="Helical" evidence="10">
    <location>
        <begin position="43"/>
        <end position="65"/>
    </location>
</feature>
<feature type="transmembrane region" description="Helical" evidence="10">
    <location>
        <begin position="356"/>
        <end position="376"/>
    </location>
</feature>
<evidence type="ECO:0000256" key="4">
    <source>
        <dbReference type="ARBA" id="ARBA00022538"/>
    </source>
</evidence>
<keyword evidence="5 10" id="KW-0812">Transmembrane</keyword>